<gene>
    <name evidence="1" type="ORF">HNQ61_001640</name>
</gene>
<organism evidence="1 2">
    <name type="scientific">Longimicrobium terrae</name>
    <dbReference type="NCBI Taxonomy" id="1639882"/>
    <lineage>
        <taxon>Bacteria</taxon>
        <taxon>Pseudomonadati</taxon>
        <taxon>Gemmatimonadota</taxon>
        <taxon>Longimicrobiia</taxon>
        <taxon>Longimicrobiales</taxon>
        <taxon>Longimicrobiaceae</taxon>
        <taxon>Longimicrobium</taxon>
    </lineage>
</organism>
<reference evidence="1 2" key="1">
    <citation type="submission" date="2020-08" db="EMBL/GenBank/DDBJ databases">
        <title>Genomic Encyclopedia of Type Strains, Phase IV (KMG-IV): sequencing the most valuable type-strain genomes for metagenomic binning, comparative biology and taxonomic classification.</title>
        <authorList>
            <person name="Goeker M."/>
        </authorList>
    </citation>
    <scope>NUCLEOTIDE SEQUENCE [LARGE SCALE GENOMIC DNA]</scope>
    <source>
        <strain evidence="1 2">DSM 29007</strain>
    </source>
</reference>
<evidence type="ECO:0000313" key="1">
    <source>
        <dbReference type="EMBL" id="MBB6070023.1"/>
    </source>
</evidence>
<sequence>MLRRDRRHGGLNSKREIVRIQPLEVSVEEPTPWEPPEPWDVVVQIGRDALDCVRNIPFDLHSSDDAEDLLVAGVVSAFFVGVLLSRFRR</sequence>
<accession>A0A841GWH2</accession>
<protein>
    <submittedName>
        <fullName evidence="1">Uncharacterized protein</fullName>
    </submittedName>
</protein>
<keyword evidence="2" id="KW-1185">Reference proteome</keyword>
<dbReference type="AlphaFoldDB" id="A0A841GWH2"/>
<comment type="caution">
    <text evidence="1">The sequence shown here is derived from an EMBL/GenBank/DDBJ whole genome shotgun (WGS) entry which is preliminary data.</text>
</comment>
<proteinExistence type="predicted"/>
<name>A0A841GWH2_9BACT</name>
<dbReference type="Proteomes" id="UP000582837">
    <property type="component" value="Unassembled WGS sequence"/>
</dbReference>
<dbReference type="EMBL" id="JACHIA010000003">
    <property type="protein sequence ID" value="MBB6070023.1"/>
    <property type="molecule type" value="Genomic_DNA"/>
</dbReference>
<evidence type="ECO:0000313" key="2">
    <source>
        <dbReference type="Proteomes" id="UP000582837"/>
    </source>
</evidence>